<dbReference type="EMBL" id="CP017111">
    <property type="protein sequence ID" value="AOO65131.1"/>
    <property type="molecule type" value="Genomic_DNA"/>
</dbReference>
<dbReference type="PANTHER" id="PTHR43854:SF1">
    <property type="entry name" value="INDOLEPYRUVATE OXIDOREDUCTASE SUBUNIT IORB"/>
    <property type="match status" value="1"/>
</dbReference>
<dbReference type="GO" id="GO:0043805">
    <property type="term" value="F:indolepyruvate ferredoxin oxidoreductase activity"/>
    <property type="evidence" value="ECO:0007669"/>
    <property type="project" value="UniProtKB-EC"/>
</dbReference>
<dbReference type="SUPFAM" id="SSF53323">
    <property type="entry name" value="Pyruvate-ferredoxin oxidoreductase, PFOR, domain III"/>
    <property type="match status" value="1"/>
</dbReference>
<dbReference type="PATRIC" id="fig|1193502.14.peg.1375"/>
<name>A0A1D7TJG0_9BACT</name>
<reference evidence="4" key="1">
    <citation type="submission" date="2016-08" db="EMBL/GenBank/DDBJ databases">
        <title>Complete genome sequence of the organohalide-respiring Epsilonproteobacterium Sulfurospirillum halorespirans.</title>
        <authorList>
            <person name="Goris T."/>
            <person name="Zimmermann J."/>
            <person name="Schenz B."/>
            <person name="Lemos M."/>
            <person name="Hackermueller J."/>
            <person name="Diekert G."/>
        </authorList>
    </citation>
    <scope>NUCLEOTIDE SEQUENCE [LARGE SCALE GENOMIC DNA]</scope>
    <source>
        <strain>DSM 13726</strain>
        <strain evidence="4">PCE-M2</strain>
    </source>
</reference>
<dbReference type="AlphaFoldDB" id="A0A1D7TJG0"/>
<dbReference type="KEGG" id="shal:SHALO_1355"/>
<organism evidence="3 4">
    <name type="scientific">Sulfurospirillum halorespirans DSM 13726</name>
    <dbReference type="NCBI Taxonomy" id="1193502"/>
    <lineage>
        <taxon>Bacteria</taxon>
        <taxon>Pseudomonadati</taxon>
        <taxon>Campylobacterota</taxon>
        <taxon>Epsilonproteobacteria</taxon>
        <taxon>Campylobacterales</taxon>
        <taxon>Sulfurospirillaceae</taxon>
        <taxon>Sulfurospirillum</taxon>
    </lineage>
</organism>
<dbReference type="RefSeq" id="WP_069477934.1">
    <property type="nucleotide sequence ID" value="NZ_CP017111.1"/>
</dbReference>
<dbReference type="EC" id="1.2.7.8" evidence="3"/>
<keyword evidence="4" id="KW-1185">Reference proteome</keyword>
<dbReference type="Proteomes" id="UP000094609">
    <property type="component" value="Chromosome"/>
</dbReference>
<accession>A0A1D7TJG0</accession>
<dbReference type="PANTHER" id="PTHR43854">
    <property type="entry name" value="INDOLEPYRUVATE OXIDOREDUCTASE SUBUNIT IORB"/>
    <property type="match status" value="1"/>
</dbReference>
<dbReference type="InterPro" id="IPR052198">
    <property type="entry name" value="IorB_Oxidoreductase"/>
</dbReference>
<feature type="domain" description="Pyruvate/ketoisovalerate oxidoreductase catalytic" evidence="2">
    <location>
        <begin position="11"/>
        <end position="171"/>
    </location>
</feature>
<sequence>MKYQIVIAGIGGQGAVFLVKVLSIASALAKQKCLGTENHGMSQRGGSVSCYVKIGDFYAPAIDEGQADLLIALEGNEALRNIQYLHKDKGVIVMNAPKNFPKVDFETHSIDAFKKAKAKEFPIDALNVYMLGVTLALDAHFPFTCKEIEEAITAMNAKVAEKNIAVLHQGINDAKAKK</sequence>
<dbReference type="InterPro" id="IPR002869">
    <property type="entry name" value="Pyrv_flavodox_OxRed_cen"/>
</dbReference>
<evidence type="ECO:0000313" key="4">
    <source>
        <dbReference type="Proteomes" id="UP000094609"/>
    </source>
</evidence>
<keyword evidence="1 3" id="KW-0560">Oxidoreductase</keyword>
<dbReference type="Gene3D" id="3.40.920.10">
    <property type="entry name" value="Pyruvate-ferredoxin oxidoreductase, PFOR, domain III"/>
    <property type="match status" value="1"/>
</dbReference>
<evidence type="ECO:0000313" key="3">
    <source>
        <dbReference type="EMBL" id="AOO65131.1"/>
    </source>
</evidence>
<gene>
    <name evidence="3" type="ORF">SHALO_1355</name>
</gene>
<dbReference type="STRING" id="1193502.SHALO_1355"/>
<proteinExistence type="predicted"/>
<dbReference type="InterPro" id="IPR019752">
    <property type="entry name" value="Pyrv/ketoisovalerate_OxRed_cat"/>
</dbReference>
<dbReference type="Pfam" id="PF01558">
    <property type="entry name" value="POR"/>
    <property type="match status" value="1"/>
</dbReference>
<evidence type="ECO:0000256" key="1">
    <source>
        <dbReference type="ARBA" id="ARBA00023002"/>
    </source>
</evidence>
<keyword evidence="3" id="KW-0670">Pyruvate</keyword>
<evidence type="ECO:0000259" key="2">
    <source>
        <dbReference type="Pfam" id="PF01558"/>
    </source>
</evidence>
<protein>
    <submittedName>
        <fullName evidence="3">Indolepyruvate oxidoreductase subunit IorB</fullName>
        <ecNumber evidence="3">1.2.7.8</ecNumber>
    </submittedName>
</protein>